<comment type="similarity">
    <text evidence="2">In the central section; belongs to the inositol 1,4,5-trisphosphate 5-phosphatase family.</text>
</comment>
<dbReference type="SMART" id="SM00128">
    <property type="entry name" value="IPPc"/>
    <property type="match status" value="1"/>
</dbReference>
<feature type="domain" description="SAC" evidence="5">
    <location>
        <begin position="175"/>
        <end position="542"/>
    </location>
</feature>
<dbReference type="Pfam" id="PF22669">
    <property type="entry name" value="Exo_endo_phos2"/>
    <property type="match status" value="1"/>
</dbReference>
<dbReference type="InterPro" id="IPR036691">
    <property type="entry name" value="Endo/exonu/phosph_ase_sf"/>
</dbReference>
<keyword evidence="7" id="KW-1185">Reference proteome</keyword>
<evidence type="ECO:0000256" key="2">
    <source>
        <dbReference type="ARBA" id="ARBA00009678"/>
    </source>
</evidence>
<dbReference type="GO" id="GO:0004439">
    <property type="term" value="F:phosphatidylinositol-4,5-bisphosphate 5-phosphatase activity"/>
    <property type="evidence" value="ECO:0007669"/>
    <property type="project" value="UniProtKB-EC"/>
</dbReference>
<dbReference type="InterPro" id="IPR000300">
    <property type="entry name" value="IPPc"/>
</dbReference>
<dbReference type="EC" id="3.1.3.36" evidence="3"/>
<dbReference type="SUPFAM" id="SSF56219">
    <property type="entry name" value="DNase I-like"/>
    <property type="match status" value="1"/>
</dbReference>
<evidence type="ECO:0000259" key="5">
    <source>
        <dbReference type="PROSITE" id="PS50275"/>
    </source>
</evidence>
<protein>
    <recommendedName>
        <fullName evidence="3">phosphoinositide 5-phosphatase</fullName>
        <ecNumber evidence="3">3.1.3.36</ecNumber>
    </recommendedName>
</protein>
<dbReference type="PROSITE" id="PS50275">
    <property type="entry name" value="SAC"/>
    <property type="match status" value="1"/>
</dbReference>
<organism evidence="6 7">
    <name type="scientific">Smittium mucronatum</name>
    <dbReference type="NCBI Taxonomy" id="133383"/>
    <lineage>
        <taxon>Eukaryota</taxon>
        <taxon>Fungi</taxon>
        <taxon>Fungi incertae sedis</taxon>
        <taxon>Zoopagomycota</taxon>
        <taxon>Kickxellomycotina</taxon>
        <taxon>Harpellomycetes</taxon>
        <taxon>Harpellales</taxon>
        <taxon>Legeriomycetaceae</taxon>
        <taxon>Smittium</taxon>
    </lineage>
</organism>
<dbReference type="Pfam" id="PF02383">
    <property type="entry name" value="Syja_N"/>
    <property type="match status" value="2"/>
</dbReference>
<sequence>MKMRRFLVFIEKTHRSIALVPIQADSSSDNIHALIIKKSPKQSKRKGFVDISYTYSFYNLSSFQYLDIDPVYGTAGFVEYGNDIFLILITGVQRIPRCDKEIYKVRQVKLISLTTAAFDFSPSDLYSDLNYTNYGFIPITPEQDSSIRLITKNFDCIHKNALSVPPDYKHPCGTLIDFLEKGTMYFSQTYQLSKTTQATQLEKNLRNSISPSQKSSTPFSNSLSRNKFEWNEFLLRVFYQFSRRLDPSTRDLFHQSSFIVCLVQGYVGCILRDLSNPSPADSSYIIQETADSNPFPKYDNPLSIMVISRLSSRRIGTRFLTRGLDDSGNVANNCQGIQIGSHKVQLSRSVDACIPAIKKHFGELISDYGRVHIINLVKSNLNGNFADIKSINMDYINIGTNMGEIELGICYEYALQKLGLEKCIGYTGYNFHEMVKGGQFGNLKSLINNLVSVIDKQKFFFKWMNGSTDEVESYQTGIMRTNCLDCLDRTNVVQSEVARYVAYLVLSEYQTDKISINSVETDTDLRRLLAESGNALSVLYTGTSALKEQVTVSGKSGIAGIFSDASKSIGRFVQGNFGDKNKQVVIDVMTGNNSKSGPTRELFFRDADYDRFKSVLDSKLKKSRLTKSLKVFVTTFNAAGLMYNGTSLDNWFGFKKYDDLDMLLISMQEVVELNVSSVISADVTNRLNWINSILNYLQQLSGEEYVLVATEQLVGICCVLLVKKNILELVKNVEMIKVKTGMVGGISGNKGAIGCRMTLGKKHNVCFVAAHLTSGSNKEADRNGDYNYITNNLQTNLSDLVIWAGDLNYRLDLPSSFDAQELINKKNYESLALFDQLSYQMNSGAIFQGGYSEMQIDFRPTYKFLKGTSDYDTRADVPRVPSYTDRILYRLGSRKMSVRQVDYYCCETFLFSDHKPVCATFQVDFDYDVFDIAFPNQSVNYELACSELHYGD</sequence>
<dbReference type="STRING" id="133383.A0A1R0H965"/>
<keyword evidence="4" id="KW-0378">Hydrolase</keyword>
<evidence type="ECO:0000313" key="7">
    <source>
        <dbReference type="Proteomes" id="UP000187455"/>
    </source>
</evidence>
<comment type="similarity">
    <text evidence="1">Belongs to the synaptojanin family.</text>
</comment>
<dbReference type="PANTHER" id="PTHR11200:SF257">
    <property type="entry name" value="PHOSPHOINOSITIDE 5-PHOSPHATASE"/>
    <property type="match status" value="1"/>
</dbReference>
<dbReference type="OrthoDB" id="405996at2759"/>
<evidence type="ECO:0000313" key="6">
    <source>
        <dbReference type="EMBL" id="OLY85699.1"/>
    </source>
</evidence>
<comment type="caution">
    <text evidence="6">The sequence shown here is derived from an EMBL/GenBank/DDBJ whole genome shotgun (WGS) entry which is preliminary data.</text>
</comment>
<evidence type="ECO:0000256" key="1">
    <source>
        <dbReference type="ARBA" id="ARBA00008943"/>
    </source>
</evidence>
<dbReference type="GO" id="GO:0046856">
    <property type="term" value="P:phosphatidylinositol dephosphorylation"/>
    <property type="evidence" value="ECO:0007669"/>
    <property type="project" value="InterPro"/>
</dbReference>
<evidence type="ECO:0000256" key="3">
    <source>
        <dbReference type="ARBA" id="ARBA00013044"/>
    </source>
</evidence>
<dbReference type="InterPro" id="IPR046985">
    <property type="entry name" value="IP5"/>
</dbReference>
<reference evidence="6 7" key="1">
    <citation type="journal article" date="2016" name="Mol. Biol. Evol.">
        <title>Genome-Wide Survey of Gut Fungi (Harpellales) Reveals the First Horizontally Transferred Ubiquitin Gene from a Mosquito Host.</title>
        <authorList>
            <person name="Wang Y."/>
            <person name="White M.M."/>
            <person name="Kvist S."/>
            <person name="Moncalvo J.M."/>
        </authorList>
    </citation>
    <scope>NUCLEOTIDE SEQUENCE [LARGE SCALE GENOMIC DNA]</scope>
    <source>
        <strain evidence="6 7">ALG-7-W6</strain>
    </source>
</reference>
<dbReference type="Gene3D" id="3.60.10.10">
    <property type="entry name" value="Endonuclease/exonuclease/phosphatase"/>
    <property type="match status" value="1"/>
</dbReference>
<dbReference type="AlphaFoldDB" id="A0A1R0H965"/>
<evidence type="ECO:0000256" key="4">
    <source>
        <dbReference type="ARBA" id="ARBA00022801"/>
    </source>
</evidence>
<accession>A0A1R0H965</accession>
<gene>
    <name evidence="6" type="ORF">AYI68_g105</name>
</gene>
<dbReference type="Proteomes" id="UP000187455">
    <property type="component" value="Unassembled WGS sequence"/>
</dbReference>
<name>A0A1R0H965_9FUNG</name>
<dbReference type="InterPro" id="IPR002013">
    <property type="entry name" value="SAC_dom"/>
</dbReference>
<dbReference type="EMBL" id="LSSL01000027">
    <property type="protein sequence ID" value="OLY85699.1"/>
    <property type="molecule type" value="Genomic_DNA"/>
</dbReference>
<dbReference type="PANTHER" id="PTHR11200">
    <property type="entry name" value="INOSITOL 5-PHOSPHATASE"/>
    <property type="match status" value="1"/>
</dbReference>
<proteinExistence type="inferred from homology"/>